<keyword evidence="4 6" id="KW-0472">Membrane</keyword>
<feature type="domain" description="ABC-2 type transporter transmembrane" evidence="7">
    <location>
        <begin position="10"/>
        <end position="208"/>
    </location>
</feature>
<dbReference type="InterPro" id="IPR000412">
    <property type="entry name" value="ABC_2_transport"/>
</dbReference>
<accession>A0A563EKD0</accession>
<reference evidence="8 9" key="1">
    <citation type="submission" date="2019-07" db="EMBL/GenBank/DDBJ databases">
        <title>Lentzea xizangensis sp. nov., isolated from Qinghai-Tibetan Plateau Soils.</title>
        <authorList>
            <person name="Huang J."/>
        </authorList>
    </citation>
    <scope>NUCLEOTIDE SEQUENCE [LARGE SCALE GENOMIC DNA]</scope>
    <source>
        <strain evidence="8 9">FXJ1.1311</strain>
    </source>
</reference>
<protein>
    <submittedName>
        <fullName evidence="8">ABC transporter permease</fullName>
    </submittedName>
</protein>
<keyword evidence="2 6" id="KW-0812">Transmembrane</keyword>
<proteinExistence type="predicted"/>
<evidence type="ECO:0000313" key="9">
    <source>
        <dbReference type="Proteomes" id="UP000316639"/>
    </source>
</evidence>
<dbReference type="OrthoDB" id="9255971at2"/>
<dbReference type="InterPro" id="IPR013525">
    <property type="entry name" value="ABC2_TM"/>
</dbReference>
<feature type="transmembrane region" description="Helical" evidence="6">
    <location>
        <begin position="133"/>
        <end position="158"/>
    </location>
</feature>
<keyword evidence="5" id="KW-0046">Antibiotic resistance</keyword>
<evidence type="ECO:0000259" key="7">
    <source>
        <dbReference type="Pfam" id="PF01061"/>
    </source>
</evidence>
<feature type="transmembrane region" description="Helical" evidence="6">
    <location>
        <begin position="167"/>
        <end position="185"/>
    </location>
</feature>
<dbReference type="PANTHER" id="PTHR43229:SF2">
    <property type="entry name" value="NODULATION PROTEIN J"/>
    <property type="match status" value="1"/>
</dbReference>
<dbReference type="RefSeq" id="WP_146357546.1">
    <property type="nucleotide sequence ID" value="NZ_VOBR01000025.1"/>
</dbReference>
<feature type="transmembrane region" description="Helical" evidence="6">
    <location>
        <begin position="99"/>
        <end position="121"/>
    </location>
</feature>
<comment type="caution">
    <text evidence="8">The sequence shown here is derived from an EMBL/GenBank/DDBJ whole genome shotgun (WGS) entry which is preliminary data.</text>
</comment>
<evidence type="ECO:0000256" key="6">
    <source>
        <dbReference type="SAM" id="Phobius"/>
    </source>
</evidence>
<evidence type="ECO:0000313" key="8">
    <source>
        <dbReference type="EMBL" id="TWP47509.1"/>
    </source>
</evidence>
<comment type="subcellular location">
    <subcellularLocation>
        <location evidence="1">Membrane</location>
        <topology evidence="1">Multi-pass membrane protein</topology>
    </subcellularLocation>
</comment>
<keyword evidence="3 6" id="KW-1133">Transmembrane helix</keyword>
<dbReference type="EMBL" id="VOBR01000025">
    <property type="protein sequence ID" value="TWP47509.1"/>
    <property type="molecule type" value="Genomic_DNA"/>
</dbReference>
<evidence type="ECO:0000256" key="5">
    <source>
        <dbReference type="ARBA" id="ARBA00023251"/>
    </source>
</evidence>
<evidence type="ECO:0000256" key="1">
    <source>
        <dbReference type="ARBA" id="ARBA00004141"/>
    </source>
</evidence>
<dbReference type="Pfam" id="PF01061">
    <property type="entry name" value="ABC2_membrane"/>
    <property type="match status" value="1"/>
</dbReference>
<evidence type="ECO:0000256" key="4">
    <source>
        <dbReference type="ARBA" id="ARBA00023136"/>
    </source>
</evidence>
<feature type="transmembrane region" description="Helical" evidence="6">
    <location>
        <begin position="217"/>
        <end position="239"/>
    </location>
</feature>
<feature type="transmembrane region" description="Helical" evidence="6">
    <location>
        <begin position="48"/>
        <end position="68"/>
    </location>
</feature>
<dbReference type="GO" id="GO:0046677">
    <property type="term" value="P:response to antibiotic"/>
    <property type="evidence" value="ECO:0007669"/>
    <property type="project" value="UniProtKB-KW"/>
</dbReference>
<dbReference type="GO" id="GO:0140359">
    <property type="term" value="F:ABC-type transporter activity"/>
    <property type="evidence" value="ECO:0007669"/>
    <property type="project" value="InterPro"/>
</dbReference>
<name>A0A563EKD0_9PSEU</name>
<keyword evidence="9" id="KW-1185">Reference proteome</keyword>
<dbReference type="PANTHER" id="PTHR43229">
    <property type="entry name" value="NODULATION PROTEIN J"/>
    <property type="match status" value="1"/>
</dbReference>
<dbReference type="AlphaFoldDB" id="A0A563EKD0"/>
<dbReference type="InterPro" id="IPR051784">
    <property type="entry name" value="Nod_factor_ABC_transporter"/>
</dbReference>
<evidence type="ECO:0000256" key="2">
    <source>
        <dbReference type="ARBA" id="ARBA00022692"/>
    </source>
</evidence>
<organism evidence="8 9">
    <name type="scientific">Lentzea tibetensis</name>
    <dbReference type="NCBI Taxonomy" id="2591470"/>
    <lineage>
        <taxon>Bacteria</taxon>
        <taxon>Bacillati</taxon>
        <taxon>Actinomycetota</taxon>
        <taxon>Actinomycetes</taxon>
        <taxon>Pseudonocardiales</taxon>
        <taxon>Pseudonocardiaceae</taxon>
        <taxon>Lentzea</taxon>
    </lineage>
</organism>
<dbReference type="Proteomes" id="UP000316639">
    <property type="component" value="Unassembled WGS sequence"/>
</dbReference>
<sequence length="255" mass="27503">MRTLLIGCWYQLLVLRRSPADLMALFVVPVNTTVFLAIMQHADRPDLAGHAVLAPGLMALWAISLVTCGELIDAERWGGTLEALVAVPARMLPLLTGRIVVVVTASLFAFVESYFVALVFFDVSISVPHLGVFVVSMLATGLAMACWAGVMASVFVLARSARIFQNALGFPFFVLGGVIVPVSYLPDWLRPLTNVVFLSWSSDLLRDALNPAPVQDFGFRLLVLLLLALAGGGLGAYLLSAVLRRVRSLGTLTYA</sequence>
<dbReference type="PIRSF" id="PIRSF006648">
    <property type="entry name" value="DrrB"/>
    <property type="match status" value="1"/>
</dbReference>
<evidence type="ECO:0000256" key="3">
    <source>
        <dbReference type="ARBA" id="ARBA00022989"/>
    </source>
</evidence>
<dbReference type="GO" id="GO:0043190">
    <property type="term" value="C:ATP-binding cassette (ABC) transporter complex"/>
    <property type="evidence" value="ECO:0007669"/>
    <property type="project" value="InterPro"/>
</dbReference>
<gene>
    <name evidence="8" type="ORF">FKR81_31595</name>
</gene>